<feature type="signal peptide" evidence="4">
    <location>
        <begin position="1"/>
        <end position="25"/>
    </location>
</feature>
<evidence type="ECO:0000256" key="4">
    <source>
        <dbReference type="SAM" id="SignalP"/>
    </source>
</evidence>
<dbReference type="InterPro" id="IPR036680">
    <property type="entry name" value="SPOR-like_sf"/>
</dbReference>
<feature type="compositionally biased region" description="Basic and acidic residues" evidence="3">
    <location>
        <begin position="457"/>
        <end position="479"/>
    </location>
</feature>
<evidence type="ECO:0000313" key="7">
    <source>
        <dbReference type="Proteomes" id="UP000531251"/>
    </source>
</evidence>
<keyword evidence="7" id="KW-1185">Reference proteome</keyword>
<comment type="caution">
    <text evidence="6">The sequence shown here is derived from an EMBL/GenBank/DDBJ whole genome shotgun (WGS) entry which is preliminary data.</text>
</comment>
<sequence>MISKKHLGIGAFASALLLGAHPAFAQSEVVQAHNPDADALATQMRVLAENPRDIEALVAAARLSTRLGDLSGALALLQRAEDIEATNPRIASNRAAVLVRQGRPGEALKLFQQAEQRGVDPREFAADRGFAYDLLGQPLLAQRDYKLALATKRENDVVRRYALSLGISGDRAGAERELDALLRAQDRAAWRDRAFILAMNGDVAGAEKIAGTVLPGAAGKNLLPFFRRIATLGPADRAFAVHFGELTPTPARLADARMAPSLPAYTGPAPVQIAQTAPVTPAAMSVRTDMRGRRGASTPKTASVQVARADVAPVARTVPSQPVPQSVVPQPTSTRQPSPAPRPIVQPTPAPQPEVRYVAPANSPLASIIATIDVPASERTPAARPSTVAPKPIVAAKPTITVRPKPEPKRPIVADEEEAGPAKPGARKGAKAGDEADTRPTRPGTKKGGKPADDEDAKPVKGKKSEPKKPDPKKADPERVWVQVASGANESTVDRAWKGVAAKSPKLLKARGGWWMPFKATNRIVTGPFKTSGEAQAFVNKLAGEGVSAFVVTSAAGQKVSKIAP</sequence>
<accession>A0A7X5XZ84</accession>
<dbReference type="EMBL" id="JAATJB010000005">
    <property type="protein sequence ID" value="NJB97812.1"/>
    <property type="molecule type" value="Genomic_DNA"/>
</dbReference>
<feature type="region of interest" description="Disordered" evidence="3">
    <location>
        <begin position="377"/>
        <end position="481"/>
    </location>
</feature>
<dbReference type="Gene3D" id="1.25.40.10">
    <property type="entry name" value="Tetratricopeptide repeat domain"/>
    <property type="match status" value="1"/>
</dbReference>
<feature type="chain" id="PRO_5031439875" evidence="4">
    <location>
        <begin position="26"/>
        <end position="565"/>
    </location>
</feature>
<dbReference type="AlphaFoldDB" id="A0A7X5XZ84"/>
<proteinExistence type="predicted"/>
<gene>
    <name evidence="6" type="ORF">GGR89_002127</name>
</gene>
<dbReference type="Proteomes" id="UP000531251">
    <property type="component" value="Unassembled WGS sequence"/>
</dbReference>
<feature type="domain" description="SPOR" evidence="5">
    <location>
        <begin position="474"/>
        <end position="554"/>
    </location>
</feature>
<dbReference type="Gene3D" id="3.30.70.1070">
    <property type="entry name" value="Sporulation related repeat"/>
    <property type="match status" value="1"/>
</dbReference>
<dbReference type="SUPFAM" id="SSF110997">
    <property type="entry name" value="Sporulation related repeat"/>
    <property type="match status" value="1"/>
</dbReference>
<evidence type="ECO:0000256" key="2">
    <source>
        <dbReference type="ARBA" id="ARBA00022803"/>
    </source>
</evidence>
<keyword evidence="2" id="KW-0802">TPR repeat</keyword>
<feature type="compositionally biased region" description="Pro residues" evidence="3">
    <location>
        <begin position="338"/>
        <end position="352"/>
    </location>
</feature>
<keyword evidence="4" id="KW-0732">Signal</keyword>
<dbReference type="SUPFAM" id="SSF48452">
    <property type="entry name" value="TPR-like"/>
    <property type="match status" value="1"/>
</dbReference>
<evidence type="ECO:0000256" key="1">
    <source>
        <dbReference type="ARBA" id="ARBA00022737"/>
    </source>
</evidence>
<protein>
    <submittedName>
        <fullName evidence="6">Flp pilus assembly protein TadD</fullName>
    </submittedName>
</protein>
<feature type="compositionally biased region" description="Basic and acidic residues" evidence="3">
    <location>
        <begin position="404"/>
        <end position="413"/>
    </location>
</feature>
<dbReference type="GO" id="GO:0042834">
    <property type="term" value="F:peptidoglycan binding"/>
    <property type="evidence" value="ECO:0007669"/>
    <property type="project" value="InterPro"/>
</dbReference>
<feature type="compositionally biased region" description="Low complexity" evidence="3">
    <location>
        <begin position="317"/>
        <end position="334"/>
    </location>
</feature>
<name>A0A7X5XZ84_9SPHN</name>
<dbReference type="PROSITE" id="PS51724">
    <property type="entry name" value="SPOR"/>
    <property type="match status" value="1"/>
</dbReference>
<feature type="compositionally biased region" description="Basic and acidic residues" evidence="3">
    <location>
        <begin position="431"/>
        <end position="440"/>
    </location>
</feature>
<feature type="region of interest" description="Disordered" evidence="3">
    <location>
        <begin position="313"/>
        <end position="356"/>
    </location>
</feature>
<evidence type="ECO:0000256" key="3">
    <source>
        <dbReference type="SAM" id="MobiDB-lite"/>
    </source>
</evidence>
<keyword evidence="1" id="KW-0677">Repeat</keyword>
<dbReference type="RefSeq" id="WP_125972145.1">
    <property type="nucleotide sequence ID" value="NZ_BAAADY010000014.1"/>
</dbReference>
<dbReference type="PANTHER" id="PTHR45586">
    <property type="entry name" value="TPR REPEAT-CONTAINING PROTEIN PA4667"/>
    <property type="match status" value="1"/>
</dbReference>
<organism evidence="6 7">
    <name type="scientific">Sphingomonas trueperi</name>
    <dbReference type="NCBI Taxonomy" id="53317"/>
    <lineage>
        <taxon>Bacteria</taxon>
        <taxon>Pseudomonadati</taxon>
        <taxon>Pseudomonadota</taxon>
        <taxon>Alphaproteobacteria</taxon>
        <taxon>Sphingomonadales</taxon>
        <taxon>Sphingomonadaceae</taxon>
        <taxon>Sphingomonas</taxon>
    </lineage>
</organism>
<evidence type="ECO:0000313" key="6">
    <source>
        <dbReference type="EMBL" id="NJB97812.1"/>
    </source>
</evidence>
<evidence type="ECO:0000259" key="5">
    <source>
        <dbReference type="PROSITE" id="PS51724"/>
    </source>
</evidence>
<reference evidence="6 7" key="1">
    <citation type="submission" date="2020-03" db="EMBL/GenBank/DDBJ databases">
        <title>Genomic Encyclopedia of Type Strains, Phase IV (KMG-IV): sequencing the most valuable type-strain genomes for metagenomic binning, comparative biology and taxonomic classification.</title>
        <authorList>
            <person name="Goeker M."/>
        </authorList>
    </citation>
    <scope>NUCLEOTIDE SEQUENCE [LARGE SCALE GENOMIC DNA]</scope>
    <source>
        <strain evidence="6 7">DSM 7225</strain>
    </source>
</reference>
<dbReference type="InterPro" id="IPR051012">
    <property type="entry name" value="CellSynth/LPSAsmb/PSIAsmb"/>
</dbReference>
<dbReference type="Pfam" id="PF05036">
    <property type="entry name" value="SPOR"/>
    <property type="match status" value="1"/>
</dbReference>
<dbReference type="PANTHER" id="PTHR45586:SF1">
    <property type="entry name" value="LIPOPOLYSACCHARIDE ASSEMBLY PROTEIN B"/>
    <property type="match status" value="1"/>
</dbReference>
<dbReference type="InterPro" id="IPR007730">
    <property type="entry name" value="SPOR-like_dom"/>
</dbReference>
<dbReference type="InterPro" id="IPR011990">
    <property type="entry name" value="TPR-like_helical_dom_sf"/>
</dbReference>